<organism evidence="3 4">
    <name type="scientific">Amycolatopsis iheyensis</name>
    <dbReference type="NCBI Taxonomy" id="2945988"/>
    <lineage>
        <taxon>Bacteria</taxon>
        <taxon>Bacillati</taxon>
        <taxon>Actinomycetota</taxon>
        <taxon>Actinomycetes</taxon>
        <taxon>Pseudonocardiales</taxon>
        <taxon>Pseudonocardiaceae</taxon>
        <taxon>Amycolatopsis</taxon>
    </lineage>
</organism>
<dbReference type="InterPro" id="IPR013495">
    <property type="entry name" value="CHP02679"/>
</dbReference>
<dbReference type="Proteomes" id="UP001144096">
    <property type="component" value="Unassembled WGS sequence"/>
</dbReference>
<feature type="domain" description="Conserved hypothetical protein CHP02679 N terminus" evidence="2">
    <location>
        <begin position="25"/>
        <end position="226"/>
    </location>
</feature>
<evidence type="ECO:0000259" key="2">
    <source>
        <dbReference type="Pfam" id="PF11796"/>
    </source>
</evidence>
<comment type="caution">
    <text evidence="3">The sequence shown here is derived from an EMBL/GenBank/DDBJ whole genome shotgun (WGS) entry which is preliminary data.</text>
</comment>
<dbReference type="EMBL" id="JAMXQV010000007">
    <property type="protein sequence ID" value="MCR6484081.1"/>
    <property type="molecule type" value="Genomic_DNA"/>
</dbReference>
<evidence type="ECO:0000313" key="4">
    <source>
        <dbReference type="Proteomes" id="UP001144096"/>
    </source>
</evidence>
<evidence type="ECO:0000259" key="1">
    <source>
        <dbReference type="Pfam" id="PF09664"/>
    </source>
</evidence>
<gene>
    <name evidence="3" type="ORF">M8542_14765</name>
</gene>
<proteinExistence type="predicted"/>
<reference evidence="3" key="1">
    <citation type="submission" date="2022-06" db="EMBL/GenBank/DDBJ databases">
        <title>Amycolatopsis iheyaensis sp. nov., a new species of the genus Amycolatopsis isolated from soil in Iheya island, Japan.</title>
        <authorList>
            <person name="Ngamcharungchit C."/>
            <person name="Kanto H."/>
            <person name="Take A."/>
            <person name="Intra B."/>
            <person name="Matsumoto A."/>
            <person name="Panbangred W."/>
            <person name="Inahashi Y."/>
        </authorList>
    </citation>
    <scope>NUCLEOTIDE SEQUENCE</scope>
    <source>
        <strain evidence="3">OK19-0408</strain>
    </source>
</reference>
<feature type="domain" description="DUF2399" evidence="1">
    <location>
        <begin position="246"/>
        <end position="392"/>
    </location>
</feature>
<dbReference type="InterPro" id="IPR024465">
    <property type="entry name" value="DUF2399"/>
</dbReference>
<evidence type="ECO:0000313" key="3">
    <source>
        <dbReference type="EMBL" id="MCR6484081.1"/>
    </source>
</evidence>
<dbReference type="NCBIfam" id="TIGR02679">
    <property type="entry name" value="TIGR02679 family protein"/>
    <property type="match status" value="1"/>
</dbReference>
<protein>
    <submittedName>
        <fullName evidence="3">TIGR02679 family protein</fullName>
    </submittedName>
</protein>
<name>A0A9X2N859_9PSEU</name>
<accession>A0A9X2N859</accession>
<sequence>MELSPALMPLWQAAHSRLSTGKPVSRVKVGPLDFRQRTALADLLGSARLPGEHFDISLTKLDEVLVERTGRDTRQIVTELIGPVGDRAAERRRAAEQRTELWTWLADHPVVAAQPVLTDWVAGVRRAGLIAGSIATTKAELDKVLKVLAELPAAGRPLPNFADEVLGDTHALDEGRRCTSLVMKALVAIYDVPTPADAPERRALWERAGITDDQLSSTVLAAGLRAQGGAAGGILALCADAGLAATLTLQQLRATARLTGTPPDVWIFENPSVLAVALDRFGRRCPPLVCTSGWPSSAGILLLKQLRAAGSTLYYHGDFDGEGLRIAANVVARCGALPWRMTSSDYLAAVADGPPVGRITEAPWDADLAKKLSETGRTVPEERLALVLLDEIARRTTT</sequence>
<dbReference type="RefSeq" id="WP_257920716.1">
    <property type="nucleotide sequence ID" value="NZ_JAMXQV010000007.1"/>
</dbReference>
<dbReference type="InterPro" id="IPR024466">
    <property type="entry name" value="CHP02679_N"/>
</dbReference>
<dbReference type="Pfam" id="PF11796">
    <property type="entry name" value="DUF3323"/>
    <property type="match status" value="1"/>
</dbReference>
<dbReference type="AlphaFoldDB" id="A0A9X2N859"/>
<dbReference type="Pfam" id="PF09664">
    <property type="entry name" value="DUF2399"/>
    <property type="match status" value="1"/>
</dbReference>
<keyword evidence="4" id="KW-1185">Reference proteome</keyword>